<dbReference type="EMBL" id="NARP01000031">
    <property type="protein sequence ID" value="OTP98442.1"/>
    <property type="molecule type" value="Genomic_DNA"/>
</dbReference>
<gene>
    <name evidence="2" type="ORF">B6C91_01820</name>
    <name evidence="1" type="ORF">B6D08_11115</name>
</gene>
<keyword evidence="3" id="KW-1185">Reference proteome</keyword>
<dbReference type="PROSITE" id="PS51257">
    <property type="entry name" value="PROKAR_LIPOPROTEIN"/>
    <property type="match status" value="1"/>
</dbReference>
<organism evidence="1 4">
    <name type="scientific">Gilliamella apicola</name>
    <dbReference type="NCBI Taxonomy" id="1196095"/>
    <lineage>
        <taxon>Bacteria</taxon>
        <taxon>Pseudomonadati</taxon>
        <taxon>Pseudomonadota</taxon>
        <taxon>Gammaproteobacteria</taxon>
        <taxon>Orbales</taxon>
        <taxon>Orbaceae</taxon>
        <taxon>Gilliamella</taxon>
    </lineage>
</organism>
<dbReference type="AlphaFoldDB" id="A0A242NF34"/>
<dbReference type="NCBIfam" id="NF033894">
    <property type="entry name" value="Eex_IncN"/>
    <property type="match status" value="1"/>
</dbReference>
<evidence type="ECO:0000313" key="3">
    <source>
        <dbReference type="Proteomes" id="UP000194800"/>
    </source>
</evidence>
<accession>A0A242NF34</accession>
<evidence type="ECO:0000313" key="4">
    <source>
        <dbReference type="Proteomes" id="UP000194977"/>
    </source>
</evidence>
<dbReference type="Proteomes" id="UP000194977">
    <property type="component" value="Unassembled WGS sequence"/>
</dbReference>
<protein>
    <recommendedName>
        <fullName evidence="5">EexN family lipoprotein</fullName>
    </recommendedName>
</protein>
<comment type="caution">
    <text evidence="1">The sequence shown here is derived from an EMBL/GenBank/DDBJ whole genome shotgun (WGS) entry which is preliminary data.</text>
</comment>
<proteinExistence type="predicted"/>
<dbReference type="Proteomes" id="UP000194800">
    <property type="component" value="Unassembled WGS sequence"/>
</dbReference>
<sequence>MKKILILVVLFLTGCDNNKTVEYWSEHPDERADYLKKCSNGDVDRSSQNCENARISQSLEPTSESFKYFENAFKNKDKNDNSSD</sequence>
<dbReference type="EMBL" id="NART01000004">
    <property type="protein sequence ID" value="OTQ11600.1"/>
    <property type="molecule type" value="Genomic_DNA"/>
</dbReference>
<name>A0A242NF34_9GAMM</name>
<evidence type="ECO:0000313" key="1">
    <source>
        <dbReference type="EMBL" id="OTP98442.1"/>
    </source>
</evidence>
<evidence type="ECO:0008006" key="5">
    <source>
        <dbReference type="Google" id="ProtNLM"/>
    </source>
</evidence>
<reference evidence="3 4" key="1">
    <citation type="submission" date="2017-03" db="EMBL/GenBank/DDBJ databases">
        <title>Comparative genomics of honeybee gut symbionts reveal geographically distinct and subgroup specific antibiotic resistance.</title>
        <authorList>
            <person name="Ludvigsen J."/>
            <person name="Porcellato D."/>
            <person name="Labee-Lund T.M."/>
            <person name="Amdam G.V."/>
            <person name="Rudi K."/>
        </authorList>
    </citation>
    <scope>NUCLEOTIDE SEQUENCE [LARGE SCALE GENOMIC DNA]</scope>
    <source>
        <strain evidence="1 4">A-7-12</strain>
        <strain evidence="2 3">A-9-12</strain>
    </source>
</reference>
<dbReference type="InterPro" id="IPR047937">
    <property type="entry name" value="Eex_IncN-like"/>
</dbReference>
<evidence type="ECO:0000313" key="2">
    <source>
        <dbReference type="EMBL" id="OTQ11600.1"/>
    </source>
</evidence>
<dbReference type="RefSeq" id="WP_065602105.1">
    <property type="nucleotide sequence ID" value="NZ_CAMLEZ010000017.1"/>
</dbReference>